<keyword evidence="3" id="KW-1185">Reference proteome</keyword>
<feature type="transmembrane region" description="Helical" evidence="1">
    <location>
        <begin position="44"/>
        <end position="62"/>
    </location>
</feature>
<sequence>MNYFNLGIAVGVFAGSFLVLFRNRLSKEQQDCYDERQVIVRGKGYQYAFFTTMGLLMLYAAFADKLEKYLDAGIIPLAILLFSGLILMGYCLFHDAFWGLSSKKNKTIGVTVWAMFSVLNVLNTVENISPDKMWVAGRLSSRFMVPLLLSIFFAIALILMLMKNRMKNDEE</sequence>
<feature type="transmembrane region" description="Helical" evidence="1">
    <location>
        <begin position="6"/>
        <end position="23"/>
    </location>
</feature>
<feature type="transmembrane region" description="Helical" evidence="1">
    <location>
        <begin position="105"/>
        <end position="123"/>
    </location>
</feature>
<proteinExistence type="predicted"/>
<evidence type="ECO:0000313" key="2">
    <source>
        <dbReference type="EMBL" id="EHL10212.1"/>
    </source>
</evidence>
<comment type="caution">
    <text evidence="2">The sequence shown here is derived from an EMBL/GenBank/DDBJ whole genome shotgun (WGS) entry which is preliminary data.</text>
</comment>
<keyword evidence="1" id="KW-0812">Transmembrane</keyword>
<dbReference type="PATRIC" id="fig|796943.3.peg.1648"/>
<protein>
    <submittedName>
        <fullName evidence="2">Uncharacterized protein</fullName>
    </submittedName>
</protein>
<dbReference type="EMBL" id="AFZC02000001">
    <property type="protein sequence ID" value="EHL10212.1"/>
    <property type="molecule type" value="Genomic_DNA"/>
</dbReference>
<name>G9WPC9_9FIRM</name>
<dbReference type="AlphaFoldDB" id="G9WPC9"/>
<dbReference type="Proteomes" id="UP000018461">
    <property type="component" value="Unassembled WGS sequence"/>
</dbReference>
<reference evidence="2" key="2">
    <citation type="submission" date="2013-03" db="EMBL/GenBank/DDBJ databases">
        <title>The Genome Sequence of Oribacterium sp. ACB1.</title>
        <authorList>
            <consortium name="The Broad Institute Genomics Platform"/>
            <consortium name="The Broad Institute Genome Sequencing Center for Infectious Disease"/>
            <person name="Earl A."/>
            <person name="Ward D."/>
            <person name="Feldgarden M."/>
            <person name="Gevers D."/>
            <person name="Sizova M."/>
            <person name="Hazen A."/>
            <person name="Epstein S."/>
            <person name="Walker B."/>
            <person name="Young S."/>
            <person name="Zeng Q."/>
            <person name="Gargeya S."/>
            <person name="Fitzgerald M."/>
            <person name="Haas B."/>
            <person name="Abouelleil A."/>
            <person name="Allen A.W."/>
            <person name="Alvarado L."/>
            <person name="Arachchi H.M."/>
            <person name="Berlin A.M."/>
            <person name="Chapman S.B."/>
            <person name="Gainer-Dewar J."/>
            <person name="Goldberg J."/>
            <person name="Griggs A."/>
            <person name="Gujja S."/>
            <person name="Hansen M."/>
            <person name="Howarth C."/>
            <person name="Imamovic A."/>
            <person name="Ireland A."/>
            <person name="Larimer J."/>
            <person name="McCowan C."/>
            <person name="Murphy C."/>
            <person name="Pearson M."/>
            <person name="Poon T.W."/>
            <person name="Priest M."/>
            <person name="Roberts A."/>
            <person name="Saif S."/>
            <person name="Shea T."/>
            <person name="Sisk P."/>
            <person name="Sykes S."/>
            <person name="Wortman J."/>
            <person name="Nusbaum C."/>
            <person name="Birren B."/>
        </authorList>
    </citation>
    <scope>NUCLEOTIDE SEQUENCE [LARGE SCALE GENOMIC DNA]</scope>
    <source>
        <strain evidence="2">ACB1</strain>
    </source>
</reference>
<evidence type="ECO:0000313" key="3">
    <source>
        <dbReference type="Proteomes" id="UP000018461"/>
    </source>
</evidence>
<dbReference type="HOGENOM" id="CLU_1561004_0_0_9"/>
<feature type="transmembrane region" description="Helical" evidence="1">
    <location>
        <begin position="74"/>
        <end position="93"/>
    </location>
</feature>
<reference evidence="2" key="1">
    <citation type="submission" date="2011-08" db="EMBL/GenBank/DDBJ databases">
        <authorList>
            <consortium name="The Broad Institute Genome Sequencing Platform"/>
            <person name="Earl A."/>
            <person name="Ward D."/>
            <person name="Feldgarden M."/>
            <person name="Gevers D."/>
            <person name="Sizova M."/>
            <person name="Hazen A."/>
            <person name="Epstein S."/>
            <person name="Young S.K."/>
            <person name="Zeng Q."/>
            <person name="Gargeya S."/>
            <person name="Fitzgerald M."/>
            <person name="Haas B."/>
            <person name="Abouelleil A."/>
            <person name="Alvarado L."/>
            <person name="Arachchi H.M."/>
            <person name="Berlin A."/>
            <person name="Brown A."/>
            <person name="Chapman S.B."/>
            <person name="Chen Z."/>
            <person name="Dunbar C."/>
            <person name="Freedman E."/>
            <person name="Gearin G."/>
            <person name="Gellesch M."/>
            <person name="Goldberg J."/>
            <person name="Griggs A."/>
            <person name="Gujja S."/>
            <person name="Heiman D."/>
            <person name="Howarth C."/>
            <person name="Larson L."/>
            <person name="Lui A."/>
            <person name="MacDonald P.J.P."/>
            <person name="Montmayeur A."/>
            <person name="Murphy C."/>
            <person name="Neiman D."/>
            <person name="Pearson M."/>
            <person name="Priest M."/>
            <person name="Roberts A."/>
            <person name="Saif S."/>
            <person name="Shea T."/>
            <person name="Shenoy N."/>
            <person name="Sisk P."/>
            <person name="Stolte C."/>
            <person name="Sykes S."/>
            <person name="Wortman J."/>
            <person name="Nusbaum C."/>
            <person name="Birren B."/>
        </authorList>
    </citation>
    <scope>NUCLEOTIDE SEQUENCE</scope>
    <source>
        <strain evidence="2">ACB1</strain>
    </source>
</reference>
<organism evidence="2 3">
    <name type="scientific">Oribacterium parvum ACB1</name>
    <dbReference type="NCBI Taxonomy" id="796943"/>
    <lineage>
        <taxon>Bacteria</taxon>
        <taxon>Bacillati</taxon>
        <taxon>Bacillota</taxon>
        <taxon>Clostridia</taxon>
        <taxon>Lachnospirales</taxon>
        <taxon>Lachnospiraceae</taxon>
        <taxon>Oribacterium</taxon>
    </lineage>
</organism>
<gene>
    <name evidence="2" type="ORF">HMPREF9625_01212</name>
</gene>
<keyword evidence="1" id="KW-0472">Membrane</keyword>
<accession>G9WPC9</accession>
<feature type="transmembrane region" description="Helical" evidence="1">
    <location>
        <begin position="143"/>
        <end position="162"/>
    </location>
</feature>
<keyword evidence="1" id="KW-1133">Transmembrane helix</keyword>
<dbReference type="RefSeq" id="WP_009535059.1">
    <property type="nucleotide sequence ID" value="NZ_KE148312.1"/>
</dbReference>
<evidence type="ECO:0000256" key="1">
    <source>
        <dbReference type="SAM" id="Phobius"/>
    </source>
</evidence>